<evidence type="ECO:0000313" key="2">
    <source>
        <dbReference type="Proteomes" id="UP000198748"/>
    </source>
</evidence>
<dbReference type="AlphaFoldDB" id="A0A1G7K533"/>
<sequence>MLHFMSGKEIFDRYQLAALKNGLGSREFNYGNILYQALRIEGEEKVFQLLEMAENTGKRIALTYSALSTENGGEPNTVILV</sequence>
<accession>A0A1G7K533</accession>
<dbReference type="EMBL" id="FNAN01000010">
    <property type="protein sequence ID" value="SDF32335.1"/>
    <property type="molecule type" value="Genomic_DNA"/>
</dbReference>
<reference evidence="2" key="1">
    <citation type="submission" date="2016-10" db="EMBL/GenBank/DDBJ databases">
        <authorList>
            <person name="Varghese N."/>
            <person name="Submissions S."/>
        </authorList>
    </citation>
    <scope>NUCLEOTIDE SEQUENCE [LARGE SCALE GENOMIC DNA]</scope>
    <source>
        <strain evidence="2">DSM 25329</strain>
    </source>
</reference>
<dbReference type="OrthoDB" id="964453at2"/>
<name>A0A1G7K533_9BACT</name>
<protein>
    <submittedName>
        <fullName evidence="1">Uncharacterized protein</fullName>
    </submittedName>
</protein>
<dbReference type="STRING" id="659014.SAMN04487996_11020"/>
<keyword evidence="2" id="KW-1185">Reference proteome</keyword>
<evidence type="ECO:0000313" key="1">
    <source>
        <dbReference type="EMBL" id="SDF32335.1"/>
    </source>
</evidence>
<gene>
    <name evidence="1" type="ORF">SAMN04487996_11020</name>
</gene>
<organism evidence="1 2">
    <name type="scientific">Dyadobacter soli</name>
    <dbReference type="NCBI Taxonomy" id="659014"/>
    <lineage>
        <taxon>Bacteria</taxon>
        <taxon>Pseudomonadati</taxon>
        <taxon>Bacteroidota</taxon>
        <taxon>Cytophagia</taxon>
        <taxon>Cytophagales</taxon>
        <taxon>Spirosomataceae</taxon>
        <taxon>Dyadobacter</taxon>
    </lineage>
</organism>
<dbReference type="Proteomes" id="UP000198748">
    <property type="component" value="Unassembled WGS sequence"/>
</dbReference>
<proteinExistence type="predicted"/>